<accession>A0ACC0BD27</accession>
<evidence type="ECO:0000313" key="1">
    <source>
        <dbReference type="EMBL" id="KAI5670564.1"/>
    </source>
</evidence>
<proteinExistence type="predicted"/>
<dbReference type="EMBL" id="CM044703">
    <property type="protein sequence ID" value="KAI5670564.1"/>
    <property type="molecule type" value="Genomic_DNA"/>
</dbReference>
<comment type="caution">
    <text evidence="1">The sequence shown here is derived from an EMBL/GenBank/DDBJ whole genome shotgun (WGS) entry which is preliminary data.</text>
</comment>
<dbReference type="Proteomes" id="UP001060085">
    <property type="component" value="Linkage Group LG03"/>
</dbReference>
<sequence>MDEAAAAAKNYSPHVLIFPFPAQGHVNSMLKLAELLSLSDVYITFLVSKNIHDRLLHHTDVKSRFSNNPGFYLQVLPREIDEDHPTSPDAVAKFFDSLQIYGKPYLRELIDDKGNRNKRPPITSIIADLSAALEVAQEIGLPFIYFRTISACAFWSYFCIPQLIEAGELPFLGDDMDVRIVKVKGMEEFLRRRDLPSICRGRDLANPVFKLFVSETLQTVGAQGLILNTFDHLEEPILNLIRSKYPNLYTIGPLHTHLKTRLQAAKLTSISAESSNSLWEEDRSCINWLDEQPAKSVIYVSFGSITRVTRDQLMEFWHGLADSGIRFLWVLRPDSIIRKEGEIKTPEEVDLEEATKARGYMVGWAPQEEILAHQAIGGFLTHSGWNSTLESIVAGKPMICWPFFADQQINSRFVGEVWKLGLDMKDTCDRVIVERMVRELMEERRDELLERGAEMAKLAKNAISDGASSFLNLNRLVEDIRRTRIPTKG</sequence>
<protein>
    <submittedName>
        <fullName evidence="1">Uncharacterized protein</fullName>
    </submittedName>
</protein>
<reference evidence="2" key="1">
    <citation type="journal article" date="2023" name="Nat. Plants">
        <title>Single-cell RNA sequencing provides a high-resolution roadmap for understanding the multicellular compartmentation of specialized metabolism.</title>
        <authorList>
            <person name="Sun S."/>
            <person name="Shen X."/>
            <person name="Li Y."/>
            <person name="Li Y."/>
            <person name="Wang S."/>
            <person name="Li R."/>
            <person name="Zhang H."/>
            <person name="Shen G."/>
            <person name="Guo B."/>
            <person name="Wei J."/>
            <person name="Xu J."/>
            <person name="St-Pierre B."/>
            <person name="Chen S."/>
            <person name="Sun C."/>
        </authorList>
    </citation>
    <scope>NUCLEOTIDE SEQUENCE [LARGE SCALE GENOMIC DNA]</scope>
</reference>
<keyword evidence="2" id="KW-1185">Reference proteome</keyword>
<gene>
    <name evidence="1" type="ORF">M9H77_10928</name>
</gene>
<organism evidence="1 2">
    <name type="scientific">Catharanthus roseus</name>
    <name type="common">Madagascar periwinkle</name>
    <name type="synonym">Vinca rosea</name>
    <dbReference type="NCBI Taxonomy" id="4058"/>
    <lineage>
        <taxon>Eukaryota</taxon>
        <taxon>Viridiplantae</taxon>
        <taxon>Streptophyta</taxon>
        <taxon>Embryophyta</taxon>
        <taxon>Tracheophyta</taxon>
        <taxon>Spermatophyta</taxon>
        <taxon>Magnoliopsida</taxon>
        <taxon>eudicotyledons</taxon>
        <taxon>Gunneridae</taxon>
        <taxon>Pentapetalae</taxon>
        <taxon>asterids</taxon>
        <taxon>lamiids</taxon>
        <taxon>Gentianales</taxon>
        <taxon>Apocynaceae</taxon>
        <taxon>Rauvolfioideae</taxon>
        <taxon>Vinceae</taxon>
        <taxon>Catharanthinae</taxon>
        <taxon>Catharanthus</taxon>
    </lineage>
</organism>
<evidence type="ECO:0000313" key="2">
    <source>
        <dbReference type="Proteomes" id="UP001060085"/>
    </source>
</evidence>
<name>A0ACC0BD27_CATRO</name>